<comment type="caution">
    <text evidence="1">The sequence shown here is derived from an EMBL/GenBank/DDBJ whole genome shotgun (WGS) entry which is preliminary data.</text>
</comment>
<dbReference type="Proteomes" id="UP001396334">
    <property type="component" value="Unassembled WGS sequence"/>
</dbReference>
<protein>
    <submittedName>
        <fullName evidence="1">Uncharacterized protein</fullName>
    </submittedName>
</protein>
<keyword evidence="2" id="KW-1185">Reference proteome</keyword>
<reference evidence="1 2" key="1">
    <citation type="journal article" date="2024" name="G3 (Bethesda)">
        <title>Genome assembly of Hibiscus sabdariffa L. provides insights into metabolisms of medicinal natural products.</title>
        <authorList>
            <person name="Kim T."/>
        </authorList>
    </citation>
    <scope>NUCLEOTIDE SEQUENCE [LARGE SCALE GENOMIC DNA]</scope>
    <source>
        <strain evidence="1">TK-2024</strain>
        <tissue evidence="1">Old leaves</tissue>
    </source>
</reference>
<organism evidence="1 2">
    <name type="scientific">Hibiscus sabdariffa</name>
    <name type="common">roselle</name>
    <dbReference type="NCBI Taxonomy" id="183260"/>
    <lineage>
        <taxon>Eukaryota</taxon>
        <taxon>Viridiplantae</taxon>
        <taxon>Streptophyta</taxon>
        <taxon>Embryophyta</taxon>
        <taxon>Tracheophyta</taxon>
        <taxon>Spermatophyta</taxon>
        <taxon>Magnoliopsida</taxon>
        <taxon>eudicotyledons</taxon>
        <taxon>Gunneridae</taxon>
        <taxon>Pentapetalae</taxon>
        <taxon>rosids</taxon>
        <taxon>malvids</taxon>
        <taxon>Malvales</taxon>
        <taxon>Malvaceae</taxon>
        <taxon>Malvoideae</taxon>
        <taxon>Hibiscus</taxon>
    </lineage>
</organism>
<evidence type="ECO:0000313" key="2">
    <source>
        <dbReference type="Proteomes" id="UP001396334"/>
    </source>
</evidence>
<gene>
    <name evidence="1" type="ORF">V6N11_002127</name>
</gene>
<dbReference type="EMBL" id="JBBPBN010000031">
    <property type="protein sequence ID" value="KAK9004325.1"/>
    <property type="molecule type" value="Genomic_DNA"/>
</dbReference>
<sequence>MSCVAANCWKAKDICSDKEHNKSFVDESHLLKLGLPCGHSSKQNKYMKINTNLATVNPRNLISDAGLEPTIKNIQTKTTVTDNPMDGNGTGIFGIASYNINDKQDLLVKQIPSNQTTRLPWNTTAVRNCRFAMVEGVVIQGDGDKEVGVKKSLCFDYVLFAFYSTFGTSWTLYSDMFGRKPQNTLPATLTFMVFEIWHIYHLRILDMLISLVSSVPKLSTFEFFMGLEEMVLVSLLVSYSNCENSRGKTADDLEKDHPRPS</sequence>
<accession>A0ABR2QUW6</accession>
<proteinExistence type="predicted"/>
<evidence type="ECO:0000313" key="1">
    <source>
        <dbReference type="EMBL" id="KAK9004325.1"/>
    </source>
</evidence>
<name>A0ABR2QUW6_9ROSI</name>